<feature type="chain" id="PRO_5047321585" description="PEP-CTERM protein-sorting domain-containing protein" evidence="2">
    <location>
        <begin position="22"/>
        <end position="149"/>
    </location>
</feature>
<comment type="caution">
    <text evidence="3">The sequence shown here is derived from an EMBL/GenBank/DDBJ whole genome shotgun (WGS) entry which is preliminary data.</text>
</comment>
<dbReference type="EMBL" id="BAAAZE010000008">
    <property type="protein sequence ID" value="GAA4020905.1"/>
    <property type="molecule type" value="Genomic_DNA"/>
</dbReference>
<proteinExistence type="predicted"/>
<feature type="compositionally biased region" description="Polar residues" evidence="1">
    <location>
        <begin position="99"/>
        <end position="115"/>
    </location>
</feature>
<evidence type="ECO:0000313" key="4">
    <source>
        <dbReference type="Proteomes" id="UP001501353"/>
    </source>
</evidence>
<feature type="signal peptide" evidence="2">
    <location>
        <begin position="1"/>
        <end position="21"/>
    </location>
</feature>
<evidence type="ECO:0000313" key="3">
    <source>
        <dbReference type="EMBL" id="GAA4020905.1"/>
    </source>
</evidence>
<keyword evidence="4" id="KW-1185">Reference proteome</keyword>
<protein>
    <recommendedName>
        <fullName evidence="5">PEP-CTERM protein-sorting domain-containing protein</fullName>
    </recommendedName>
</protein>
<reference evidence="4" key="1">
    <citation type="journal article" date="2019" name="Int. J. Syst. Evol. Microbiol.">
        <title>The Global Catalogue of Microorganisms (GCM) 10K type strain sequencing project: providing services to taxonomists for standard genome sequencing and annotation.</title>
        <authorList>
            <consortium name="The Broad Institute Genomics Platform"/>
            <consortium name="The Broad Institute Genome Sequencing Center for Infectious Disease"/>
            <person name="Wu L."/>
            <person name="Ma J."/>
        </authorList>
    </citation>
    <scope>NUCLEOTIDE SEQUENCE [LARGE SCALE GENOMIC DNA]</scope>
    <source>
        <strain evidence="4">JCM 16673</strain>
    </source>
</reference>
<keyword evidence="2" id="KW-0732">Signal</keyword>
<evidence type="ECO:0000256" key="2">
    <source>
        <dbReference type="SAM" id="SignalP"/>
    </source>
</evidence>
<organism evidence="3 4">
    <name type="scientific">Actimicrobium antarcticum</name>
    <dbReference type="NCBI Taxonomy" id="1051899"/>
    <lineage>
        <taxon>Bacteria</taxon>
        <taxon>Pseudomonadati</taxon>
        <taxon>Pseudomonadota</taxon>
        <taxon>Betaproteobacteria</taxon>
        <taxon>Burkholderiales</taxon>
        <taxon>Oxalobacteraceae</taxon>
        <taxon>Actimicrobium</taxon>
    </lineage>
</organism>
<evidence type="ECO:0000256" key="1">
    <source>
        <dbReference type="SAM" id="MobiDB-lite"/>
    </source>
</evidence>
<sequence length="149" mass="15175">MKHLQLFLAALVLAASGMANAVPVIKMNAGDSNASALTAPGFQRTPDNAELVRVTEGVTATRKPPAFSTDPGTSQGSAGSFVAAVATEHGLPVAPAKASANSKTPGDQPASTHSPLTDPETWLLLLFGIGFVALQSGRRGSTVNANKLQ</sequence>
<gene>
    <name evidence="3" type="ORF">GCM10022212_17130</name>
</gene>
<dbReference type="RefSeq" id="WP_344762873.1">
    <property type="nucleotide sequence ID" value="NZ_BAAAZE010000008.1"/>
</dbReference>
<feature type="region of interest" description="Disordered" evidence="1">
    <location>
        <begin position="93"/>
        <end position="116"/>
    </location>
</feature>
<accession>A0ABP7T4D0</accession>
<dbReference type="Proteomes" id="UP001501353">
    <property type="component" value="Unassembled WGS sequence"/>
</dbReference>
<name>A0ABP7T4D0_9BURK</name>
<evidence type="ECO:0008006" key="5">
    <source>
        <dbReference type="Google" id="ProtNLM"/>
    </source>
</evidence>